<dbReference type="Proteomes" id="UP001234581">
    <property type="component" value="Unassembled WGS sequence"/>
</dbReference>
<evidence type="ECO:0000313" key="7">
    <source>
        <dbReference type="EMBL" id="KAJ8662787.1"/>
    </source>
</evidence>
<feature type="transmembrane region" description="Helical" evidence="6">
    <location>
        <begin position="450"/>
        <end position="473"/>
    </location>
</feature>
<keyword evidence="3 6" id="KW-1133">Transmembrane helix</keyword>
<evidence type="ECO:0000256" key="4">
    <source>
        <dbReference type="ARBA" id="ARBA00023136"/>
    </source>
</evidence>
<keyword evidence="2 6" id="KW-0812">Transmembrane</keyword>
<dbReference type="PANTHER" id="PTHR31794">
    <property type="entry name" value="AUXIN EFFLUX TRANSPORTER FAMILY PROTEIN (EUROFUNG)"/>
    <property type="match status" value="1"/>
</dbReference>
<dbReference type="Pfam" id="PF03547">
    <property type="entry name" value="Mem_trans"/>
    <property type="match status" value="1"/>
</dbReference>
<feature type="transmembrane region" description="Helical" evidence="6">
    <location>
        <begin position="410"/>
        <end position="430"/>
    </location>
</feature>
<comment type="subcellular location">
    <subcellularLocation>
        <location evidence="1">Membrane</location>
        <topology evidence="1">Multi-pass membrane protein</topology>
    </subcellularLocation>
</comment>
<evidence type="ECO:0000256" key="3">
    <source>
        <dbReference type="ARBA" id="ARBA00022989"/>
    </source>
</evidence>
<dbReference type="GO" id="GO:0016020">
    <property type="term" value="C:membrane"/>
    <property type="evidence" value="ECO:0007669"/>
    <property type="project" value="UniProtKB-SubCell"/>
</dbReference>
<dbReference type="EMBL" id="JARTCD010000004">
    <property type="protein sequence ID" value="KAJ8662787.1"/>
    <property type="molecule type" value="Genomic_DNA"/>
</dbReference>
<reference evidence="7 8" key="1">
    <citation type="submission" date="2023-03" db="EMBL/GenBank/DDBJ databases">
        <title>Genome sequence of Lichtheimia ornata CBS 291.66.</title>
        <authorList>
            <person name="Mohabir J.T."/>
            <person name="Shea T.P."/>
            <person name="Kurbessoian T."/>
            <person name="Berby B."/>
            <person name="Fontaine J."/>
            <person name="Livny J."/>
            <person name="Gnirke A."/>
            <person name="Stajich J.E."/>
            <person name="Cuomo C.A."/>
        </authorList>
    </citation>
    <scope>NUCLEOTIDE SEQUENCE [LARGE SCALE GENOMIC DNA]</scope>
    <source>
        <strain evidence="7">CBS 291.66</strain>
    </source>
</reference>
<feature type="transmembrane region" description="Helical" evidence="6">
    <location>
        <begin position="375"/>
        <end position="398"/>
    </location>
</feature>
<organism evidence="7 8">
    <name type="scientific">Lichtheimia ornata</name>
    <dbReference type="NCBI Taxonomy" id="688661"/>
    <lineage>
        <taxon>Eukaryota</taxon>
        <taxon>Fungi</taxon>
        <taxon>Fungi incertae sedis</taxon>
        <taxon>Mucoromycota</taxon>
        <taxon>Mucoromycotina</taxon>
        <taxon>Mucoromycetes</taxon>
        <taxon>Mucorales</taxon>
        <taxon>Lichtheimiaceae</taxon>
        <taxon>Lichtheimia</taxon>
    </lineage>
</organism>
<dbReference type="PANTHER" id="PTHR31794:SF2">
    <property type="entry name" value="AUXIN EFFLUX TRANSPORTER FAMILY PROTEIN (EUROFUNG)"/>
    <property type="match status" value="1"/>
</dbReference>
<feature type="transmembrane region" description="Helical" evidence="6">
    <location>
        <begin position="292"/>
        <end position="312"/>
    </location>
</feature>
<evidence type="ECO:0000256" key="1">
    <source>
        <dbReference type="ARBA" id="ARBA00004141"/>
    </source>
</evidence>
<keyword evidence="8" id="KW-1185">Reference proteome</keyword>
<dbReference type="GeneID" id="83209169"/>
<evidence type="ECO:0000313" key="8">
    <source>
        <dbReference type="Proteomes" id="UP001234581"/>
    </source>
</evidence>
<keyword evidence="4 6" id="KW-0472">Membrane</keyword>
<sequence>MMFNLIISAAQSILQVMVIVAFGYILTRGGYISNDKQKWLSKLNLVFFTPCLLFSNIASVISFEKLLAYWPIPIFYSIFALISFSAAHGISRAVRVKPVYRRFIVACTMFSNTNSLPVAVISSLALSEAGQILYWGVDDSQQAVAARGITYALLYAIFGNLLRWSYGYSLLSSEEDPDNDDQDKQSSVLTGREHHRDEIVYAEYGAADMYRRRASSITLPGTDHLGSQQANNKASLRGQVNESTALLSSSMEQQQQVVDDDDDDDDDARSTTKTLVVVDWARSIHQSMTPPLYAALLALIVGLVPFLKQLMYHSILYPTITSAIQSCSKASVPITLVCLGAQLKDISSQTSSSSDAALELEEGQQQERQVDPKPIATAIGIRMGLVPLIVIPLVLAFVKYNGVAWSSVSVATDPVFGVMMIILGCTPTAINLVQISQVTGAFEKEMLRVLFWSYGVVCIPVFTMIIFAALNIVHLFV</sequence>
<dbReference type="GO" id="GO:0005783">
    <property type="term" value="C:endoplasmic reticulum"/>
    <property type="evidence" value="ECO:0007669"/>
    <property type="project" value="TreeGrafter"/>
</dbReference>
<feature type="region of interest" description="Disordered" evidence="5">
    <location>
        <begin position="249"/>
        <end position="269"/>
    </location>
</feature>
<name>A0AAD7VBR7_9FUNG</name>
<feature type="compositionally biased region" description="Acidic residues" evidence="5">
    <location>
        <begin position="258"/>
        <end position="267"/>
    </location>
</feature>
<evidence type="ECO:0000256" key="6">
    <source>
        <dbReference type="SAM" id="Phobius"/>
    </source>
</evidence>
<dbReference type="AlphaFoldDB" id="A0AAD7VBR7"/>
<feature type="transmembrane region" description="Helical" evidence="6">
    <location>
        <begin position="144"/>
        <end position="162"/>
    </location>
</feature>
<evidence type="ECO:0000256" key="2">
    <source>
        <dbReference type="ARBA" id="ARBA00022692"/>
    </source>
</evidence>
<evidence type="ECO:0000256" key="5">
    <source>
        <dbReference type="SAM" id="MobiDB-lite"/>
    </source>
</evidence>
<dbReference type="RefSeq" id="XP_058347700.1">
    <property type="nucleotide sequence ID" value="XM_058481843.1"/>
</dbReference>
<accession>A0AAD7VBR7</accession>
<feature type="transmembrane region" description="Helical" evidence="6">
    <location>
        <begin position="6"/>
        <end position="27"/>
    </location>
</feature>
<feature type="transmembrane region" description="Helical" evidence="6">
    <location>
        <begin position="67"/>
        <end position="91"/>
    </location>
</feature>
<comment type="caution">
    <text evidence="7">The sequence shown here is derived from an EMBL/GenBank/DDBJ whole genome shotgun (WGS) entry which is preliminary data.</text>
</comment>
<dbReference type="GO" id="GO:0055085">
    <property type="term" value="P:transmembrane transport"/>
    <property type="evidence" value="ECO:0007669"/>
    <property type="project" value="InterPro"/>
</dbReference>
<protein>
    <recommendedName>
        <fullName evidence="9">Auxin efflux carrier</fullName>
    </recommendedName>
</protein>
<gene>
    <name evidence="7" type="ORF">O0I10_001751</name>
</gene>
<evidence type="ECO:0008006" key="9">
    <source>
        <dbReference type="Google" id="ProtNLM"/>
    </source>
</evidence>
<dbReference type="InterPro" id="IPR004776">
    <property type="entry name" value="Mem_transp_PIN-like"/>
</dbReference>
<proteinExistence type="predicted"/>
<feature type="transmembrane region" description="Helical" evidence="6">
    <location>
        <begin position="39"/>
        <end position="61"/>
    </location>
</feature>